<evidence type="ECO:0000313" key="3">
    <source>
        <dbReference type="Proteomes" id="UP000265566"/>
    </source>
</evidence>
<dbReference type="Pfam" id="PF00646">
    <property type="entry name" value="F-box"/>
    <property type="match status" value="1"/>
</dbReference>
<dbReference type="InterPro" id="IPR036047">
    <property type="entry name" value="F-box-like_dom_sf"/>
</dbReference>
<comment type="caution">
    <text evidence="2">The sequence shown here is derived from an EMBL/GenBank/DDBJ whole genome shotgun (WGS) entry which is preliminary data.</text>
</comment>
<dbReference type="Gramene" id="rna39487">
    <property type="protein sequence ID" value="RHN45249.1"/>
    <property type="gene ID" value="gene39487"/>
</dbReference>
<reference evidence="3" key="1">
    <citation type="journal article" date="2018" name="Nat. Plants">
        <title>Whole-genome landscape of Medicago truncatula symbiotic genes.</title>
        <authorList>
            <person name="Pecrix Y."/>
            <person name="Staton S.E."/>
            <person name="Sallet E."/>
            <person name="Lelandais-Briere C."/>
            <person name="Moreau S."/>
            <person name="Carrere S."/>
            <person name="Blein T."/>
            <person name="Jardinaud M.F."/>
            <person name="Latrasse D."/>
            <person name="Zouine M."/>
            <person name="Zahm M."/>
            <person name="Kreplak J."/>
            <person name="Mayjonade B."/>
            <person name="Satge C."/>
            <person name="Perez M."/>
            <person name="Cauet S."/>
            <person name="Marande W."/>
            <person name="Chantry-Darmon C."/>
            <person name="Lopez-Roques C."/>
            <person name="Bouchez O."/>
            <person name="Berard A."/>
            <person name="Debelle F."/>
            <person name="Munos S."/>
            <person name="Bendahmane A."/>
            <person name="Berges H."/>
            <person name="Niebel A."/>
            <person name="Buitink J."/>
            <person name="Frugier F."/>
            <person name="Benhamed M."/>
            <person name="Crespi M."/>
            <person name="Gouzy J."/>
            <person name="Gamas P."/>
        </authorList>
    </citation>
    <scope>NUCLEOTIDE SEQUENCE [LARGE SCALE GENOMIC DNA]</scope>
    <source>
        <strain evidence="3">cv. Jemalong A17</strain>
    </source>
</reference>
<evidence type="ECO:0000313" key="2">
    <source>
        <dbReference type="EMBL" id="RHN45249.1"/>
    </source>
</evidence>
<dbReference type="PROSITE" id="PS50181">
    <property type="entry name" value="FBOX"/>
    <property type="match status" value="1"/>
</dbReference>
<sequence length="352" mass="40774">MNIPSQPEVAALLVILHAKLIVEILTFLDVKSLIRMKCVCKSWKTLFSDPLFVKMHLKRQSTRMTHLALFSKMSQGSVDCRAVPISRLLDTTSNSITLTDDDPYYQFNFKNARCMVGSCNGLVCLQGCSSDSAAYIDHSFSFWNPATRNISETLMSFRQYDNSDPREYICRFLFGYDNSTDTYKVVSFGLKIEDSLMTSSLLLPRCCEEELRDPPILPPTLSMLNDCLCFSYDFKKTYFIIWQMKEFGVEESWVEFVKISYLNFQMDYSPRVLVQYGYVPELIVNPLCVSGNGDMVIFAINRLDQVIHYNRRDNRVKRIKSPNQIWWFDAKGYVESLVSTSRKYVLFDNLFV</sequence>
<dbReference type="Gene3D" id="1.20.1280.50">
    <property type="match status" value="1"/>
</dbReference>
<feature type="domain" description="F-box" evidence="1">
    <location>
        <begin position="10"/>
        <end position="55"/>
    </location>
</feature>
<dbReference type="SMART" id="SM00256">
    <property type="entry name" value="FBOX"/>
    <property type="match status" value="1"/>
</dbReference>
<dbReference type="SUPFAM" id="SSF81383">
    <property type="entry name" value="F-box domain"/>
    <property type="match status" value="1"/>
</dbReference>
<dbReference type="EMBL" id="PSQE01000007">
    <property type="protein sequence ID" value="RHN45249.1"/>
    <property type="molecule type" value="Genomic_DNA"/>
</dbReference>
<gene>
    <name evidence="2" type="ORF">MtrunA17_Chr7g0228361</name>
</gene>
<name>A0A396GVV0_MEDTR</name>
<protein>
    <submittedName>
        <fullName evidence="2">Putative F-box domain-containing protein</fullName>
    </submittedName>
</protein>
<dbReference type="PANTHER" id="PTHR31790">
    <property type="entry name" value="OS02G0783600 PROTEIN"/>
    <property type="match status" value="1"/>
</dbReference>
<dbReference type="InterPro" id="IPR001810">
    <property type="entry name" value="F-box_dom"/>
</dbReference>
<dbReference type="InterPro" id="IPR052361">
    <property type="entry name" value="F-box_domain"/>
</dbReference>
<dbReference type="AlphaFoldDB" id="A0A396GVV0"/>
<dbReference type="PANTHER" id="PTHR31790:SF81">
    <property type="entry name" value="PROTEIN, PUTATIVE-RELATED"/>
    <property type="match status" value="1"/>
</dbReference>
<dbReference type="Proteomes" id="UP000265566">
    <property type="component" value="Chromosome 7"/>
</dbReference>
<accession>A0A396GVV0</accession>
<proteinExistence type="predicted"/>
<organism evidence="2 3">
    <name type="scientific">Medicago truncatula</name>
    <name type="common">Barrel medic</name>
    <name type="synonym">Medicago tribuloides</name>
    <dbReference type="NCBI Taxonomy" id="3880"/>
    <lineage>
        <taxon>Eukaryota</taxon>
        <taxon>Viridiplantae</taxon>
        <taxon>Streptophyta</taxon>
        <taxon>Embryophyta</taxon>
        <taxon>Tracheophyta</taxon>
        <taxon>Spermatophyta</taxon>
        <taxon>Magnoliopsida</taxon>
        <taxon>eudicotyledons</taxon>
        <taxon>Gunneridae</taxon>
        <taxon>Pentapetalae</taxon>
        <taxon>rosids</taxon>
        <taxon>fabids</taxon>
        <taxon>Fabales</taxon>
        <taxon>Fabaceae</taxon>
        <taxon>Papilionoideae</taxon>
        <taxon>50 kb inversion clade</taxon>
        <taxon>NPAAA clade</taxon>
        <taxon>Hologalegina</taxon>
        <taxon>IRL clade</taxon>
        <taxon>Trifolieae</taxon>
        <taxon>Medicago</taxon>
    </lineage>
</organism>
<evidence type="ECO:0000259" key="1">
    <source>
        <dbReference type="PROSITE" id="PS50181"/>
    </source>
</evidence>